<dbReference type="RefSeq" id="WP_349944378.1">
    <property type="nucleotide sequence ID" value="NZ_CP157940.1"/>
</dbReference>
<feature type="domain" description="Baseplate J-like C-terminal" evidence="3">
    <location>
        <begin position="263"/>
        <end position="350"/>
    </location>
</feature>
<comment type="similarity">
    <text evidence="1">Belongs to the Mu gp47/PBSX XkdT family.</text>
</comment>
<dbReference type="PANTHER" id="PTHR37829">
    <property type="entry name" value="PHAGE-LIKE ELEMENT PBSX PROTEIN XKDT"/>
    <property type="match status" value="1"/>
</dbReference>
<dbReference type="EMBL" id="CP157940">
    <property type="protein sequence ID" value="XBS52738.1"/>
    <property type="molecule type" value="Genomic_DNA"/>
</dbReference>
<dbReference type="PANTHER" id="PTHR37829:SF3">
    <property type="entry name" value="PROTEIN JAYE-RELATED"/>
    <property type="match status" value="1"/>
</dbReference>
<sequence length="351" mass="38881">MYENMTYEVILRRMLDRVPKDLDRREGSIIYTALAPSAAEIAITYIELDHVLKEMFADSASREFLIRRAAERGVIPKAATFAELKGEFNIEIPIGSRFSLNVFNYTAVERLGIGEYRMRCETIGAAGNSNFGRLIPIEYIKGLTKAELTELLIPGEDEEETERFRKRYFSSLKSQAYGGNIADYKEKVSAISGVGGVKVFPAWTGGGTVKLVIIDSSYSIPTADLIQTVQDEIDPEPNQGKGYGLAPIGHEVTVVGAEEEKISVVTNIAYQSGYDASRCFGDISNAIDDYLAELNKSWQEVSENVVRISRIESKLLDVEGILDVFDTNINGKSGNYVIPPDRIAVRGEIHV</sequence>
<organism evidence="4">
    <name type="scientific">Lacrimispora sp. BS-2</name>
    <dbReference type="NCBI Taxonomy" id="3151850"/>
    <lineage>
        <taxon>Bacteria</taxon>
        <taxon>Bacillati</taxon>
        <taxon>Bacillota</taxon>
        <taxon>Clostridia</taxon>
        <taxon>Lachnospirales</taxon>
        <taxon>Lachnospiraceae</taxon>
        <taxon>Lacrimispora</taxon>
    </lineage>
</organism>
<evidence type="ECO:0000256" key="1">
    <source>
        <dbReference type="ARBA" id="ARBA00038087"/>
    </source>
</evidence>
<dbReference type="Pfam" id="PF26079">
    <property type="entry name" value="Baseplate_J_C"/>
    <property type="match status" value="1"/>
</dbReference>
<dbReference type="Pfam" id="PF26078">
    <property type="entry name" value="Baseplate_J_M"/>
    <property type="match status" value="1"/>
</dbReference>
<dbReference type="InterPro" id="IPR052399">
    <property type="entry name" value="Phage_Baseplate_Assmbl_Protein"/>
</dbReference>
<name>A0AAU7PKD7_9FIRM</name>
<accession>A0AAU7PKD7</accession>
<proteinExistence type="inferred from homology"/>
<dbReference type="InterPro" id="IPR058531">
    <property type="entry name" value="Baseplate_J_M"/>
</dbReference>
<dbReference type="AlphaFoldDB" id="A0AAU7PKD7"/>
<protein>
    <submittedName>
        <fullName evidence="4">Baseplate J/gp47 family protein</fullName>
    </submittedName>
</protein>
<evidence type="ECO:0000313" key="4">
    <source>
        <dbReference type="EMBL" id="XBS52738.1"/>
    </source>
</evidence>
<feature type="domain" description="Baseplate J-like central" evidence="2">
    <location>
        <begin position="176"/>
        <end position="256"/>
    </location>
</feature>
<evidence type="ECO:0000259" key="3">
    <source>
        <dbReference type="Pfam" id="PF26079"/>
    </source>
</evidence>
<evidence type="ECO:0000259" key="2">
    <source>
        <dbReference type="Pfam" id="PF26078"/>
    </source>
</evidence>
<reference evidence="4" key="1">
    <citation type="submission" date="2024-06" db="EMBL/GenBank/DDBJ databases">
        <title>Lacrimispora cavernae sp. nov., a novel anaerobe isolated from bat guano pile inside a cave.</title>
        <authorList>
            <person name="Miller S.L."/>
            <person name="Lu N."/>
            <person name="King J."/>
            <person name="Sankaranarayanan K."/>
            <person name="Lawson P.A."/>
        </authorList>
    </citation>
    <scope>NUCLEOTIDE SEQUENCE</scope>
    <source>
        <strain evidence="4">BS-2</strain>
    </source>
</reference>
<dbReference type="InterPro" id="IPR058530">
    <property type="entry name" value="Baseplate_J-like_C"/>
</dbReference>
<gene>
    <name evidence="4" type="ORF">ABFV83_12895</name>
</gene>